<evidence type="ECO:0000313" key="2">
    <source>
        <dbReference type="Proteomes" id="UP000608579"/>
    </source>
</evidence>
<comment type="caution">
    <text evidence="1">The sequence shown here is derived from an EMBL/GenBank/DDBJ whole genome shotgun (WGS) entry which is preliminary data.</text>
</comment>
<evidence type="ECO:0000313" key="1">
    <source>
        <dbReference type="EMBL" id="HIQ29284.1"/>
    </source>
</evidence>
<dbReference type="EMBL" id="DQVM01000033">
    <property type="protein sequence ID" value="HIQ29284.1"/>
    <property type="molecule type" value="Genomic_DNA"/>
</dbReference>
<protein>
    <recommendedName>
        <fullName evidence="3">Helicase HerA central domain-containing protein</fullName>
    </recommendedName>
</protein>
<dbReference type="AlphaFoldDB" id="A0A833EBI7"/>
<dbReference type="Proteomes" id="UP000608579">
    <property type="component" value="Unassembled WGS sequence"/>
</dbReference>
<dbReference type="SUPFAM" id="SSF52540">
    <property type="entry name" value="P-loop containing nucleoside triphosphate hydrolases"/>
    <property type="match status" value="1"/>
</dbReference>
<sequence length="181" mass="20138">MVEVNELLGRRTLIVGEAGSGKTKLLSEIVETLRNMGYGGEVTVIDLAPPKMGRVGGSLDEYIDVGGLNYLKPSLVYAPRRQACNPDDLLRYVNHNLQQARGLFRRYLEKPTRILAVNDLTIHLQGGEVDEVKEIINKAETFIATAYKGEALQEDYGTGVTKAEREKLGEVTKLMHRIIQL</sequence>
<name>A0A833EBI7_CALS0</name>
<reference evidence="1" key="1">
    <citation type="journal article" date="2020" name="ISME J.">
        <title>Gammaproteobacteria mediating utilization of methyl-, sulfur- and petroleum organic compounds in deep ocean hydrothermal plumes.</title>
        <authorList>
            <person name="Zhou Z."/>
            <person name="Liu Y."/>
            <person name="Pan J."/>
            <person name="Cron B.R."/>
            <person name="Toner B.M."/>
            <person name="Anantharaman K."/>
            <person name="Breier J.A."/>
            <person name="Dick G.J."/>
            <person name="Li M."/>
        </authorList>
    </citation>
    <scope>NUCLEOTIDE SEQUENCE</scope>
    <source>
        <strain evidence="1">SZUA-1515</strain>
    </source>
</reference>
<accession>A0A833EBI7</accession>
<dbReference type="InterPro" id="IPR027417">
    <property type="entry name" value="P-loop_NTPase"/>
</dbReference>
<proteinExistence type="predicted"/>
<evidence type="ECO:0008006" key="3">
    <source>
        <dbReference type="Google" id="ProtNLM"/>
    </source>
</evidence>
<gene>
    <name evidence="1" type="ORF">EYH45_01825</name>
</gene>
<organism evidence="1 2">
    <name type="scientific">Caldiarchaeum subterraneum</name>
    <dbReference type="NCBI Taxonomy" id="311458"/>
    <lineage>
        <taxon>Archaea</taxon>
        <taxon>Nitrososphaerota</taxon>
        <taxon>Candidatus Caldarchaeales</taxon>
        <taxon>Candidatus Caldarchaeaceae</taxon>
        <taxon>Candidatus Caldarchaeum</taxon>
    </lineage>
</organism>